<feature type="transmembrane region" description="Helical" evidence="8">
    <location>
        <begin position="54"/>
        <end position="72"/>
    </location>
</feature>
<dbReference type="eggNOG" id="KOG0254">
    <property type="taxonomic scope" value="Eukaryota"/>
</dbReference>
<dbReference type="OrthoDB" id="8120565at2759"/>
<evidence type="ECO:0000313" key="11">
    <source>
        <dbReference type="EMBL" id="EKJ72003.1"/>
    </source>
</evidence>
<feature type="transmembrane region" description="Helical" evidence="8">
    <location>
        <begin position="316"/>
        <end position="337"/>
    </location>
</feature>
<evidence type="ECO:0000256" key="8">
    <source>
        <dbReference type="SAM" id="Phobius"/>
    </source>
</evidence>
<proteinExistence type="inferred from homology"/>
<comment type="subcellular location">
    <subcellularLocation>
        <location evidence="1">Membrane</location>
        <topology evidence="1">Multi-pass membrane protein</topology>
    </subcellularLocation>
</comment>
<feature type="transmembrane region" description="Helical" evidence="8">
    <location>
        <begin position="479"/>
        <end position="500"/>
    </location>
</feature>
<evidence type="ECO:0000256" key="6">
    <source>
        <dbReference type="ARBA" id="ARBA00023136"/>
    </source>
</evidence>
<comment type="similarity">
    <text evidence="2">Belongs to the major facilitator superfamily. Sugar transporter (TC 2.A.1.1) family.</text>
</comment>
<evidence type="ECO:0000256" key="7">
    <source>
        <dbReference type="ARBA" id="ARBA00023180"/>
    </source>
</evidence>
<evidence type="ECO:0000259" key="9">
    <source>
        <dbReference type="PROSITE" id="PS50011"/>
    </source>
</evidence>
<feature type="transmembrane region" description="Helical" evidence="8">
    <location>
        <begin position="451"/>
        <end position="473"/>
    </location>
</feature>
<dbReference type="InterPro" id="IPR036259">
    <property type="entry name" value="MFS_trans_sf"/>
</dbReference>
<dbReference type="Gene3D" id="1.10.510.10">
    <property type="entry name" value="Transferase(Phosphotransferase) domain 1"/>
    <property type="match status" value="1"/>
</dbReference>
<dbReference type="PROSITE" id="PS50850">
    <property type="entry name" value="MFS"/>
    <property type="match status" value="1"/>
</dbReference>
<dbReference type="Proteomes" id="UP000007978">
    <property type="component" value="Chromosome 1"/>
</dbReference>
<dbReference type="GO" id="GO:0005524">
    <property type="term" value="F:ATP binding"/>
    <property type="evidence" value="ECO:0007669"/>
    <property type="project" value="InterPro"/>
</dbReference>
<dbReference type="Pfam" id="PF00069">
    <property type="entry name" value="Pkinase"/>
    <property type="match status" value="1"/>
</dbReference>
<organism evidence="11 12">
    <name type="scientific">Fusarium pseudograminearum (strain CS3096)</name>
    <name type="common">Wheat and barley crown-rot fungus</name>
    <dbReference type="NCBI Taxonomy" id="1028729"/>
    <lineage>
        <taxon>Eukaryota</taxon>
        <taxon>Fungi</taxon>
        <taxon>Dikarya</taxon>
        <taxon>Ascomycota</taxon>
        <taxon>Pezizomycotina</taxon>
        <taxon>Sordariomycetes</taxon>
        <taxon>Hypocreomycetidae</taxon>
        <taxon>Hypocreales</taxon>
        <taxon>Nectriaceae</taxon>
        <taxon>Fusarium</taxon>
    </lineage>
</organism>
<keyword evidence="4 8" id="KW-0812">Transmembrane</keyword>
<dbReference type="PANTHER" id="PTHR48022:SF14">
    <property type="entry name" value="MAJOR FACILITATOR SUPERFAMILY (MFS) PROFILE DOMAIN-CONTAINING PROTEIN-RELATED"/>
    <property type="match status" value="1"/>
</dbReference>
<accession>K3VGF0</accession>
<dbReference type="Gene3D" id="1.20.1250.20">
    <property type="entry name" value="MFS general substrate transporter like domains"/>
    <property type="match status" value="1"/>
</dbReference>
<feature type="domain" description="Protein kinase" evidence="9">
    <location>
        <begin position="763"/>
        <end position="1119"/>
    </location>
</feature>
<dbReference type="eggNOG" id="KOG0666">
    <property type="taxonomic scope" value="Eukaryota"/>
</dbReference>
<evidence type="ECO:0000313" key="12">
    <source>
        <dbReference type="Proteomes" id="UP000007978"/>
    </source>
</evidence>
<keyword evidence="3" id="KW-0813">Transport</keyword>
<dbReference type="RefSeq" id="XP_009259250.1">
    <property type="nucleotide sequence ID" value="XM_009260975.1"/>
</dbReference>
<feature type="transmembrane region" description="Helical" evidence="8">
    <location>
        <begin position="187"/>
        <end position="207"/>
    </location>
</feature>
<evidence type="ECO:0000256" key="5">
    <source>
        <dbReference type="ARBA" id="ARBA00022989"/>
    </source>
</evidence>
<feature type="transmembrane region" description="Helical" evidence="8">
    <location>
        <begin position="379"/>
        <end position="402"/>
    </location>
</feature>
<dbReference type="SUPFAM" id="SSF103473">
    <property type="entry name" value="MFS general substrate transporter"/>
    <property type="match status" value="1"/>
</dbReference>
<evidence type="ECO:0000256" key="4">
    <source>
        <dbReference type="ARBA" id="ARBA00022692"/>
    </source>
</evidence>
<protein>
    <recommendedName>
        <fullName evidence="13">Major facilitator superfamily (MFS) profile domain-containing protein</fullName>
    </recommendedName>
</protein>
<dbReference type="InterPro" id="IPR000719">
    <property type="entry name" value="Prot_kinase_dom"/>
</dbReference>
<keyword evidence="6 8" id="KW-0472">Membrane</keyword>
<feature type="transmembrane region" description="Helical" evidence="8">
    <location>
        <begin position="129"/>
        <end position="147"/>
    </location>
</feature>
<dbReference type="PRINTS" id="PR00171">
    <property type="entry name" value="SUGRTRNSPORT"/>
</dbReference>
<dbReference type="InterPro" id="IPR011009">
    <property type="entry name" value="Kinase-like_dom_sf"/>
</dbReference>
<dbReference type="InterPro" id="IPR005828">
    <property type="entry name" value="MFS_sugar_transport-like"/>
</dbReference>
<evidence type="ECO:0000256" key="2">
    <source>
        <dbReference type="ARBA" id="ARBA00010992"/>
    </source>
</evidence>
<comment type="caution">
    <text evidence="11">The sequence shown here is derived from an EMBL/GenBank/DDBJ whole genome shotgun (WGS) entry which is preliminary data.</text>
</comment>
<dbReference type="HOGENOM" id="CLU_268850_0_0_1"/>
<dbReference type="PROSITE" id="PS50011">
    <property type="entry name" value="PROTEIN_KINASE_DOM"/>
    <property type="match status" value="1"/>
</dbReference>
<keyword evidence="12" id="KW-1185">Reference proteome</keyword>
<reference evidence="11 12" key="1">
    <citation type="journal article" date="2012" name="PLoS Pathog.">
        <title>Comparative pathogenomics reveals horizontally acquired novel virulence genes in fungi infecting cereal hosts.</title>
        <authorList>
            <person name="Gardiner D.M."/>
            <person name="McDonald M.C."/>
            <person name="Covarelli L."/>
            <person name="Solomon P.S."/>
            <person name="Rusu A.G."/>
            <person name="Marshall M."/>
            <person name="Kazan K."/>
            <person name="Chakraborty S."/>
            <person name="McDonald B.A."/>
            <person name="Manners J.M."/>
        </authorList>
    </citation>
    <scope>NUCLEOTIDE SEQUENCE [LARGE SCALE GENOMIC DNA]</scope>
    <source>
        <strain evidence="11 12">CS3096</strain>
    </source>
</reference>
<name>K3VGF0_FUSPC</name>
<dbReference type="GO" id="GO:0005351">
    <property type="term" value="F:carbohydrate:proton symporter activity"/>
    <property type="evidence" value="ECO:0007669"/>
    <property type="project" value="TreeGrafter"/>
</dbReference>
<dbReference type="GO" id="GO:0016020">
    <property type="term" value="C:membrane"/>
    <property type="evidence" value="ECO:0007669"/>
    <property type="project" value="UniProtKB-SubCell"/>
</dbReference>
<evidence type="ECO:0008006" key="13">
    <source>
        <dbReference type="Google" id="ProtNLM"/>
    </source>
</evidence>
<sequence length="1219" mass="136836">MVAKTHSLGEKSPKSDLSFENVEHLATVEHAPVVLLNEDISYGRGGIRSVIESPYIFGVAFLASMGGFSFGYDQGVISIVNIMPQFHKAFPRTETAFGKGLMTGMLELGAFIGCLFMPTLADKISRKKALSIVVVIFNIGAIMQTAANSYGLLVAGRAIGGIGVGTLAMGAPIYISEIAPPNLRGTLLVLESVSCVIGVVVSFWITYGTRELAGELSFRLPFGLQMVCSTILGIGIHFFPYSPRWLALVDRSDDAHTNLERLRRLPRTDPRVQQEHAGICNEVTIQKRHPGVTGLKLEILCWGDLFKKSSWHRTSIAVGVAFFQQLSGINAFIYYAPTLFQSLGQSTEMSLIMSGVLNMLQLVAVTVCFFIIDKVGRRPLAIWGGIGGGTAWGIMAVLVGVFNEKWGSNPAAGWTAVAMAFCFILIYGVSYAPLGWALPAEVFPNSSRSKGVALATATVWLFNFVVGVATPPMIESIGFGVYIFFGSWCFLAAVWAFFLVPETKGKTLEQIDEVFNDYAAQEELMILRSLLDDSASLDLGPNDPIWFADITIDNIEQPEAVNSSRFPTEVPGSLFMLPENESLEQQLRGAICQHAHKESKGFLPLDKLNEIVTEDSVSVALRECMPHLSHDQAQFHAKMICPRSQRNHMEPSFRRIFAILAMIQQPQEVFALMDNNITDYDLPLVKVPGEKKGRHELRRKFQPHRPLECLHKWSPFLIDSFEGCQWMMMSPFFSWEDKRAVRTYYLADQTILPFIEDSSRDVDMEDDEDFQGGHGSIFKVKIHPAHHNFHHIAEAHDSDSAFAVKRLHSRSREMFSREVDALKRLSGQKHIVPLLATFEYKNSYHLLFPWANANLRRYWAMFPNPSIDRRYGLWVAKQCKGMAEGLSTIHEPPPDQSDDYAYEVALQPSHRQSQSSQSYGRHGDIKPENILWFRNGPNTDIGVLEIADFGLTRFHNRRSRSNISPVGMGNSPTYRAPEFDMPDGLLSRSYDIWALGCVYLEFLTWYFMGWKGVTEFSTLREYKRNNLEADDAYFELTGAPETGNICGKVKPEVVNWVVLLHQHSACSPFFHDFLDLIKNSMLVVETDGEAPVRRATAAEERRLRTRKRTRTEADSNEVVRDTQRWYEMYKIIFPGADIQAISPYNDYNHGAYTAVGSSETIADYSKFIDGGIPSEVQNKLQATINRELGCSELDVRRIIDILPILQQTLLQSFQNQNDN</sequence>
<dbReference type="AlphaFoldDB" id="K3VGF0"/>
<evidence type="ECO:0000256" key="3">
    <source>
        <dbReference type="ARBA" id="ARBA00022448"/>
    </source>
</evidence>
<dbReference type="NCBIfam" id="TIGR00879">
    <property type="entry name" value="SP"/>
    <property type="match status" value="1"/>
</dbReference>
<dbReference type="SUPFAM" id="SSF56112">
    <property type="entry name" value="Protein kinase-like (PK-like)"/>
    <property type="match status" value="1"/>
</dbReference>
<feature type="transmembrane region" description="Helical" evidence="8">
    <location>
        <begin position="96"/>
        <end position="117"/>
    </location>
</feature>
<dbReference type="GO" id="GO:0004672">
    <property type="term" value="F:protein kinase activity"/>
    <property type="evidence" value="ECO:0007669"/>
    <property type="project" value="InterPro"/>
</dbReference>
<feature type="transmembrane region" description="Helical" evidence="8">
    <location>
        <begin position="349"/>
        <end position="372"/>
    </location>
</feature>
<dbReference type="Pfam" id="PF00083">
    <property type="entry name" value="Sugar_tr"/>
    <property type="match status" value="1"/>
</dbReference>
<gene>
    <name evidence="11" type="ORF">FPSE_07857</name>
</gene>
<dbReference type="EMBL" id="AFNW01000277">
    <property type="protein sequence ID" value="EKJ72003.1"/>
    <property type="molecule type" value="Genomic_DNA"/>
</dbReference>
<dbReference type="PROSITE" id="PS00217">
    <property type="entry name" value="SUGAR_TRANSPORT_2"/>
    <property type="match status" value="1"/>
</dbReference>
<keyword evidence="7" id="KW-0325">Glycoprotein</keyword>
<dbReference type="CDD" id="cd00180">
    <property type="entry name" value="PKc"/>
    <property type="match status" value="1"/>
</dbReference>
<dbReference type="GeneID" id="20366475"/>
<feature type="transmembrane region" description="Helical" evidence="8">
    <location>
        <begin position="153"/>
        <end position="175"/>
    </location>
</feature>
<feature type="domain" description="Major facilitator superfamily (MFS) profile" evidence="10">
    <location>
        <begin position="59"/>
        <end position="504"/>
    </location>
</feature>
<dbReference type="PANTHER" id="PTHR48022">
    <property type="entry name" value="PLASTIDIC GLUCOSE TRANSPORTER 4"/>
    <property type="match status" value="1"/>
</dbReference>
<dbReference type="InterPro" id="IPR050360">
    <property type="entry name" value="MFS_Sugar_Transporters"/>
</dbReference>
<dbReference type="FunFam" id="1.20.1250.20:FF:000026">
    <property type="entry name" value="MFS quinate transporter QutD"/>
    <property type="match status" value="1"/>
</dbReference>
<dbReference type="SMART" id="SM00220">
    <property type="entry name" value="S_TKc"/>
    <property type="match status" value="1"/>
</dbReference>
<dbReference type="InterPro" id="IPR020846">
    <property type="entry name" value="MFS_dom"/>
</dbReference>
<evidence type="ECO:0000259" key="10">
    <source>
        <dbReference type="PROSITE" id="PS50850"/>
    </source>
</evidence>
<dbReference type="KEGG" id="fpu:FPSE_07857"/>
<keyword evidence="5 8" id="KW-1133">Transmembrane helix</keyword>
<dbReference type="InterPro" id="IPR003663">
    <property type="entry name" value="Sugar/inositol_transpt"/>
</dbReference>
<evidence type="ECO:0000256" key="1">
    <source>
        <dbReference type="ARBA" id="ARBA00004141"/>
    </source>
</evidence>
<feature type="transmembrane region" description="Helical" evidence="8">
    <location>
        <begin position="222"/>
        <end position="241"/>
    </location>
</feature>
<dbReference type="InterPro" id="IPR005829">
    <property type="entry name" value="Sugar_transporter_CS"/>
</dbReference>
<feature type="transmembrane region" description="Helical" evidence="8">
    <location>
        <begin position="414"/>
        <end position="439"/>
    </location>
</feature>